<keyword evidence="4" id="KW-1185">Reference proteome</keyword>
<evidence type="ECO:0000256" key="1">
    <source>
        <dbReference type="SAM" id="MobiDB-lite"/>
    </source>
</evidence>
<feature type="compositionally biased region" description="Low complexity" evidence="1">
    <location>
        <begin position="44"/>
        <end position="69"/>
    </location>
</feature>
<feature type="compositionally biased region" description="Low complexity" evidence="1">
    <location>
        <begin position="1"/>
        <end position="15"/>
    </location>
</feature>
<reference evidence="3" key="1">
    <citation type="journal article" date="2023" name="Access Microbiol">
        <title>De-novo genome assembly for Akanthomyces muscarius, a biocontrol agent of insect agricultural pests.</title>
        <authorList>
            <person name="Erdos Z."/>
            <person name="Studholme D.J."/>
            <person name="Raymond B."/>
            <person name="Sharma M."/>
        </authorList>
    </citation>
    <scope>NUCLEOTIDE SEQUENCE</scope>
    <source>
        <strain evidence="3">Ve6</strain>
    </source>
</reference>
<proteinExistence type="predicted"/>
<feature type="transmembrane region" description="Helical" evidence="2">
    <location>
        <begin position="133"/>
        <end position="155"/>
    </location>
</feature>
<keyword evidence="2" id="KW-1133">Transmembrane helix</keyword>
<evidence type="ECO:0008006" key="5">
    <source>
        <dbReference type="Google" id="ProtNLM"/>
    </source>
</evidence>
<feature type="compositionally biased region" description="Acidic residues" evidence="1">
    <location>
        <begin position="113"/>
        <end position="122"/>
    </location>
</feature>
<name>A0A9W8QKT6_AKAMU</name>
<gene>
    <name evidence="3" type="ORF">LMH87_005464</name>
</gene>
<evidence type="ECO:0000313" key="4">
    <source>
        <dbReference type="Proteomes" id="UP001144673"/>
    </source>
</evidence>
<keyword evidence="2" id="KW-0812">Transmembrane</keyword>
<evidence type="ECO:0000256" key="2">
    <source>
        <dbReference type="SAM" id="Phobius"/>
    </source>
</evidence>
<comment type="caution">
    <text evidence="3">The sequence shown here is derived from an EMBL/GenBank/DDBJ whole genome shotgun (WGS) entry which is preliminary data.</text>
</comment>
<sequence length="367" mass="38924">MDSSASSRASIASIAHLPRLTETGEINRALPKVPLRVPQKNPRRSLPPGGFPPSGSGPTPYVSPDGSPHPSVPPTPTSPMSPPISPFKMTASDAETNEFHSPRGSVTPQNMAEAEEPEDEKEWIDHRKRRCRFMILVGVFTAIVAALTIGLAVGLSKSSGKSGSKSSSGGSANAVFPAGSYSFDTYLRENSTGCTSRATSWRCYPESASGGSSIGGRATFYWTLQATGPRSYYVSGAENPFAPDFANLAATMLDADQPTERLTFAFSTNKTVVPTDAGAPGSRVARCTYTGTVFQATLWTRRRGGQPFEAPSHPSQYAPWPGDFEVAQYKNSTIGDPVCVDQQGKSIADIQAAGGSCMCRYSSTSMS</sequence>
<evidence type="ECO:0000313" key="3">
    <source>
        <dbReference type="EMBL" id="KAJ4163756.1"/>
    </source>
</evidence>
<organism evidence="3 4">
    <name type="scientific">Akanthomyces muscarius</name>
    <name type="common">Entomopathogenic fungus</name>
    <name type="synonym">Lecanicillium muscarium</name>
    <dbReference type="NCBI Taxonomy" id="2231603"/>
    <lineage>
        <taxon>Eukaryota</taxon>
        <taxon>Fungi</taxon>
        <taxon>Dikarya</taxon>
        <taxon>Ascomycota</taxon>
        <taxon>Pezizomycotina</taxon>
        <taxon>Sordariomycetes</taxon>
        <taxon>Hypocreomycetidae</taxon>
        <taxon>Hypocreales</taxon>
        <taxon>Cordycipitaceae</taxon>
        <taxon>Akanthomyces</taxon>
    </lineage>
</organism>
<dbReference type="RefSeq" id="XP_056058671.1">
    <property type="nucleotide sequence ID" value="XM_056203188.1"/>
</dbReference>
<accession>A0A9W8QKT6</accession>
<dbReference type="Proteomes" id="UP001144673">
    <property type="component" value="Chromosome 1"/>
</dbReference>
<keyword evidence="2" id="KW-0472">Membrane</keyword>
<feature type="region of interest" description="Disordered" evidence="1">
    <location>
        <begin position="1"/>
        <end position="122"/>
    </location>
</feature>
<protein>
    <recommendedName>
        <fullName evidence="5">Tat pathway signal sequence</fullName>
    </recommendedName>
</protein>
<dbReference type="AlphaFoldDB" id="A0A9W8QKT6"/>
<dbReference type="KEGG" id="amus:LMH87_005464"/>
<dbReference type="GeneID" id="80892623"/>
<dbReference type="EMBL" id="JAJHUN010000001">
    <property type="protein sequence ID" value="KAJ4163756.1"/>
    <property type="molecule type" value="Genomic_DNA"/>
</dbReference>
<feature type="compositionally biased region" description="Pro residues" evidence="1">
    <location>
        <begin position="70"/>
        <end position="85"/>
    </location>
</feature>